<dbReference type="PROSITE" id="PS00221">
    <property type="entry name" value="MIP"/>
    <property type="match status" value="1"/>
</dbReference>
<organism evidence="12">
    <name type="scientific">Angiostrongylus costaricensis</name>
    <name type="common">Nematode worm</name>
    <dbReference type="NCBI Taxonomy" id="334426"/>
    <lineage>
        <taxon>Eukaryota</taxon>
        <taxon>Metazoa</taxon>
        <taxon>Ecdysozoa</taxon>
        <taxon>Nematoda</taxon>
        <taxon>Chromadorea</taxon>
        <taxon>Rhabditida</taxon>
        <taxon>Rhabditina</taxon>
        <taxon>Rhabditomorpha</taxon>
        <taxon>Strongyloidea</taxon>
        <taxon>Metastrongylidae</taxon>
        <taxon>Angiostrongylus</taxon>
    </lineage>
</organism>
<evidence type="ECO:0000256" key="4">
    <source>
        <dbReference type="ARBA" id="ARBA00022692"/>
    </source>
</evidence>
<dbReference type="Pfam" id="PF00230">
    <property type="entry name" value="MIP"/>
    <property type="match status" value="1"/>
</dbReference>
<reference evidence="10 11" key="2">
    <citation type="submission" date="2018-11" db="EMBL/GenBank/DDBJ databases">
        <authorList>
            <consortium name="Pathogen Informatics"/>
        </authorList>
    </citation>
    <scope>NUCLEOTIDE SEQUENCE [LARGE SCALE GENOMIC DNA]</scope>
    <source>
        <strain evidence="10 11">Costa Rica</strain>
    </source>
</reference>
<feature type="transmembrane region" description="Helical" evidence="9">
    <location>
        <begin position="20"/>
        <end position="40"/>
    </location>
</feature>
<sequence>MNLVERLRQKLHIGNELYRAALAELFCTGFLLFGGCSVNAQFVLSQRRTNEWIAVAIGWGLVLLFAVQMSFRVSGAHLNPAVTFFQLTQGKINVIRYVKLEILDVVTFFLMISDAINNFDNGTRFVSGPRATAHIFATYPQSYLSTIGAVIDQIVGTAVLCMGIAAITDRRNRIPSFLQPTYVGGLLAVIGMCLAMNAGYAINPARDFGPRLFTLCAGYGWRVFSYRSYKWFWVPIVCPMIGALVGAWIYEFFIGFHIPDEPETTYIHKVTSLLQLSSKYSDHICGRTT</sequence>
<dbReference type="PRINTS" id="PR00783">
    <property type="entry name" value="MINTRINSICP"/>
</dbReference>
<dbReference type="PANTHER" id="PTHR43829">
    <property type="entry name" value="AQUAPORIN OR AQUAGLYCEROPORIN RELATED"/>
    <property type="match status" value="1"/>
</dbReference>
<comment type="function">
    <text evidence="7">Aquaglyceroporin that may modulate the water content and osmolytes during anhydrobiosis.</text>
</comment>
<evidence type="ECO:0000256" key="6">
    <source>
        <dbReference type="ARBA" id="ARBA00023136"/>
    </source>
</evidence>
<gene>
    <name evidence="10" type="ORF">ACOC_LOCUS10233</name>
</gene>
<keyword evidence="11" id="KW-1185">Reference proteome</keyword>
<accession>A0A158PKL4</accession>
<keyword evidence="4 8" id="KW-0812">Transmembrane</keyword>
<dbReference type="PANTHER" id="PTHR43829:SF27">
    <property type="entry name" value="AQUAPORIN-3"/>
    <property type="match status" value="1"/>
</dbReference>
<feature type="transmembrane region" description="Helical" evidence="9">
    <location>
        <begin position="231"/>
        <end position="250"/>
    </location>
</feature>
<dbReference type="EMBL" id="UYYA01004431">
    <property type="protein sequence ID" value="VDM61818.1"/>
    <property type="molecule type" value="Genomic_DNA"/>
</dbReference>
<dbReference type="SUPFAM" id="SSF81338">
    <property type="entry name" value="Aquaporin-like"/>
    <property type="match status" value="1"/>
</dbReference>
<name>A0A158PKL4_ANGCS</name>
<dbReference type="InterPro" id="IPR022357">
    <property type="entry name" value="MIP_CS"/>
</dbReference>
<proteinExistence type="inferred from homology"/>
<evidence type="ECO:0000256" key="8">
    <source>
        <dbReference type="RuleBase" id="RU000477"/>
    </source>
</evidence>
<feature type="transmembrane region" description="Helical" evidence="9">
    <location>
        <begin position="180"/>
        <end position="202"/>
    </location>
</feature>
<dbReference type="GO" id="GO:0015254">
    <property type="term" value="F:glycerol channel activity"/>
    <property type="evidence" value="ECO:0007669"/>
    <property type="project" value="TreeGrafter"/>
</dbReference>
<evidence type="ECO:0000256" key="5">
    <source>
        <dbReference type="ARBA" id="ARBA00022989"/>
    </source>
</evidence>
<dbReference type="STRING" id="334426.A0A158PKL4"/>
<evidence type="ECO:0000256" key="2">
    <source>
        <dbReference type="ARBA" id="ARBA00006175"/>
    </source>
</evidence>
<evidence type="ECO:0000313" key="12">
    <source>
        <dbReference type="WBParaSite" id="ACOC_0001023201-mRNA-1"/>
    </source>
</evidence>
<evidence type="ECO:0000256" key="1">
    <source>
        <dbReference type="ARBA" id="ARBA00004141"/>
    </source>
</evidence>
<keyword evidence="3 8" id="KW-0813">Transport</keyword>
<comment type="subcellular location">
    <subcellularLocation>
        <location evidence="1">Membrane</location>
        <topology evidence="1">Multi-pass membrane protein</topology>
    </subcellularLocation>
</comment>
<dbReference type="OrthoDB" id="3222at2759"/>
<dbReference type="AlphaFoldDB" id="A0A158PKL4"/>
<dbReference type="WBParaSite" id="ACOC_0001023201-mRNA-1">
    <property type="protein sequence ID" value="ACOC_0001023201-mRNA-1"/>
    <property type="gene ID" value="ACOC_0001023201"/>
</dbReference>
<feature type="transmembrane region" description="Helical" evidence="9">
    <location>
        <begin position="143"/>
        <end position="168"/>
    </location>
</feature>
<dbReference type="Gene3D" id="1.20.1080.10">
    <property type="entry name" value="Glycerol uptake facilitator protein"/>
    <property type="match status" value="1"/>
</dbReference>
<keyword evidence="6 9" id="KW-0472">Membrane</keyword>
<feature type="transmembrane region" description="Helical" evidence="9">
    <location>
        <begin position="52"/>
        <end position="71"/>
    </location>
</feature>
<evidence type="ECO:0000313" key="10">
    <source>
        <dbReference type="EMBL" id="VDM61818.1"/>
    </source>
</evidence>
<dbReference type="InterPro" id="IPR023271">
    <property type="entry name" value="Aquaporin-like"/>
</dbReference>
<dbReference type="GO" id="GO:0015250">
    <property type="term" value="F:water channel activity"/>
    <property type="evidence" value="ECO:0007669"/>
    <property type="project" value="TreeGrafter"/>
</dbReference>
<comment type="similarity">
    <text evidence="2 8">Belongs to the MIP/aquaporin (TC 1.A.8) family.</text>
</comment>
<keyword evidence="5 9" id="KW-1133">Transmembrane helix</keyword>
<evidence type="ECO:0000256" key="3">
    <source>
        <dbReference type="ARBA" id="ARBA00022448"/>
    </source>
</evidence>
<dbReference type="Proteomes" id="UP000267027">
    <property type="component" value="Unassembled WGS sequence"/>
</dbReference>
<evidence type="ECO:0000256" key="7">
    <source>
        <dbReference type="ARBA" id="ARBA00045280"/>
    </source>
</evidence>
<dbReference type="InterPro" id="IPR050363">
    <property type="entry name" value="MIP/Aquaporin"/>
</dbReference>
<dbReference type="GO" id="GO:0016323">
    <property type="term" value="C:basolateral plasma membrane"/>
    <property type="evidence" value="ECO:0007669"/>
    <property type="project" value="TreeGrafter"/>
</dbReference>
<dbReference type="OMA" id="ATIYICV"/>
<evidence type="ECO:0000313" key="11">
    <source>
        <dbReference type="Proteomes" id="UP000267027"/>
    </source>
</evidence>
<dbReference type="InterPro" id="IPR000425">
    <property type="entry name" value="MIP"/>
</dbReference>
<protein>
    <submittedName>
        <fullName evidence="12">Aquaporin</fullName>
    </submittedName>
</protein>
<evidence type="ECO:0000256" key="9">
    <source>
        <dbReference type="SAM" id="Phobius"/>
    </source>
</evidence>
<reference evidence="12" key="1">
    <citation type="submission" date="2016-04" db="UniProtKB">
        <authorList>
            <consortium name="WormBaseParasite"/>
        </authorList>
    </citation>
    <scope>IDENTIFICATION</scope>
</reference>